<gene>
    <name evidence="1" type="ORF">APB76_17835</name>
</gene>
<accession>A0A177XWR7</accession>
<reference evidence="1 2" key="1">
    <citation type="journal article" date="2016" name="Syst. Appl. Microbiol.">
        <title>Vibrio bivalvicida sp. nov., a novel larval pathogen for bivalve molluscs reared in a hatchery.</title>
        <authorList>
            <person name="Dubert J."/>
            <person name="Romalde J.L."/>
            <person name="Prado S."/>
            <person name="Barja J.L."/>
        </authorList>
    </citation>
    <scope>NUCLEOTIDE SEQUENCE [LARGE SCALE GENOMIC DNA]</scope>
    <source>
        <strain evidence="1 2">605</strain>
    </source>
</reference>
<evidence type="ECO:0000313" key="2">
    <source>
        <dbReference type="Proteomes" id="UP000078406"/>
    </source>
</evidence>
<organism evidence="1 2">
    <name type="scientific">Vibrio bivalvicida</name>
    <dbReference type="NCBI Taxonomy" id="1276888"/>
    <lineage>
        <taxon>Bacteria</taxon>
        <taxon>Pseudomonadati</taxon>
        <taxon>Pseudomonadota</taxon>
        <taxon>Gammaproteobacteria</taxon>
        <taxon>Vibrionales</taxon>
        <taxon>Vibrionaceae</taxon>
        <taxon>Vibrio</taxon>
        <taxon>Vibrio oreintalis group</taxon>
    </lineage>
</organism>
<dbReference type="CDD" id="cd14740">
    <property type="entry name" value="PAAR_4"/>
    <property type="match status" value="1"/>
</dbReference>
<dbReference type="InterPro" id="IPR049802">
    <property type="entry name" value="RhsC-like_FIX"/>
</dbReference>
<sequence length="730" mass="79463">MGVTVCANGLSVVHKGSGGEANATLPDVCLTTVGNSVVPIPYGNNAKSADLADGTTTVSMDGGNSIAIKGSKFSASTGDAGGDKKGVSSGTIEAEAEFISASPTVKFEGKGVCRLSDQMTMNKANTMCLGGAQNPSVTVTEEANGTFTVDLEYRYPDGDPVYKADYKILDGNGGEHVGSLDEKGKASISGLPPGSIDLFLGEDKREIESTKQPQANRDYLEVPGPLDLIDFARKGLVTFWDAIEMPSDYGEWTWGAIMGDFNQDRTAGQIAFDTAITAIPLVDQVGDGRDISANLYAFYNQDDIRDDGEKYTDLVITLVGFIPTAGSLLKGLYKELRILGKAADLDMVAAFLRAGAKGDVVKWLQSLDVSVIKKDIYGQLDDITQYVKKLMDALEQESRMRGYNVVADAYKACKDQLDEFFKKADGPISRVLSDFDDRLQMILPEAPLVTSGSSFSIASGTAQGGSRSEVIKTRKKTNKKTDSCPLCKKKIGKGKKECEGAKVGSIRKAEFERAGDSQWEQLKARNGWATRAFHPWFYKSNSVNAHHLIPVNAFRVKRHKDGKAMTEKKLMLRRMGQYCGYDINHPKNSVVLPATEEAACYLEKPLHNGPHDWGSRTGKPYNYTNQCAALTHRIIRSEIKDRMRSGSCGKTTNSTLMSKFNESSNEILTFVSNFIWPLSQQGMNFKPGSKPYLGCQNSGNGMPCKAPSKHVLLQLISKTQIVNYDLKIGQ</sequence>
<dbReference type="EMBL" id="LLEI02000053">
    <property type="protein sequence ID" value="OAJ93057.1"/>
    <property type="molecule type" value="Genomic_DNA"/>
</dbReference>
<dbReference type="CDD" id="cd20746">
    <property type="entry name" value="FIX_Ntox15_NUC_DUF4112_RhsA-like"/>
    <property type="match status" value="1"/>
</dbReference>
<proteinExistence type="predicted"/>
<name>A0A177XWR7_9VIBR</name>
<dbReference type="Proteomes" id="UP000078406">
    <property type="component" value="Unassembled WGS sequence"/>
</dbReference>
<dbReference type="Pfam" id="PF14412">
    <property type="entry name" value="AHH"/>
    <property type="match status" value="1"/>
</dbReference>
<evidence type="ECO:0000313" key="1">
    <source>
        <dbReference type="EMBL" id="OAJ93057.1"/>
    </source>
</evidence>
<dbReference type="AlphaFoldDB" id="A0A177XWR7"/>
<comment type="caution">
    <text evidence="1">The sequence shown here is derived from an EMBL/GenBank/DDBJ whole genome shotgun (WGS) entry which is preliminary data.</text>
</comment>
<dbReference type="RefSeq" id="WP_054961364.1">
    <property type="nucleotide sequence ID" value="NZ_LLEI02000053.1"/>
</dbReference>
<dbReference type="InterPro" id="IPR032871">
    <property type="entry name" value="AHH_dom_containing"/>
</dbReference>
<dbReference type="Pfam" id="PF13665">
    <property type="entry name" value="Tox-PAAR-like"/>
    <property type="match status" value="1"/>
</dbReference>
<protein>
    <submittedName>
        <fullName evidence="1">Uncharacterized protein</fullName>
    </submittedName>
</protein>